<keyword evidence="3" id="KW-1185">Reference proteome</keyword>
<dbReference type="Proteomes" id="UP000887159">
    <property type="component" value="Unassembled WGS sequence"/>
</dbReference>
<feature type="region of interest" description="Disordered" evidence="1">
    <location>
        <begin position="47"/>
        <end position="76"/>
    </location>
</feature>
<accession>A0A8X6SDD5</accession>
<evidence type="ECO:0000256" key="1">
    <source>
        <dbReference type="SAM" id="MobiDB-lite"/>
    </source>
</evidence>
<dbReference type="AlphaFoldDB" id="A0A8X6SDD5"/>
<dbReference type="EMBL" id="BMAU01021289">
    <property type="protein sequence ID" value="GFY09310.1"/>
    <property type="molecule type" value="Genomic_DNA"/>
</dbReference>
<evidence type="ECO:0000313" key="2">
    <source>
        <dbReference type="EMBL" id="GFY09310.1"/>
    </source>
</evidence>
<protein>
    <submittedName>
        <fullName evidence="2">Uncharacterized protein</fullName>
    </submittedName>
</protein>
<reference evidence="2" key="1">
    <citation type="submission" date="2020-08" db="EMBL/GenBank/DDBJ databases">
        <title>Multicomponent nature underlies the extraordinary mechanical properties of spider dragline silk.</title>
        <authorList>
            <person name="Kono N."/>
            <person name="Nakamura H."/>
            <person name="Mori M."/>
            <person name="Yoshida Y."/>
            <person name="Ohtoshi R."/>
            <person name="Malay A.D."/>
            <person name="Moran D.A.P."/>
            <person name="Tomita M."/>
            <person name="Numata K."/>
            <person name="Arakawa K."/>
        </authorList>
    </citation>
    <scope>NUCLEOTIDE SEQUENCE</scope>
</reference>
<sequence length="114" mass="12572">MKCLARALSVWCDMHDVLSPAQKGFLPHDRVIEHNFLLTQHLEEARRNHGNAKPSSCPFPGEGHGLRGKGSGQRPLPHRWKVHQVRGLAFHSKGSAQLRPPQCQQGATAISACV</sequence>
<organism evidence="2 3">
    <name type="scientific">Trichonephila clavipes</name>
    <name type="common">Golden silk orbweaver</name>
    <name type="synonym">Nephila clavipes</name>
    <dbReference type="NCBI Taxonomy" id="2585209"/>
    <lineage>
        <taxon>Eukaryota</taxon>
        <taxon>Metazoa</taxon>
        <taxon>Ecdysozoa</taxon>
        <taxon>Arthropoda</taxon>
        <taxon>Chelicerata</taxon>
        <taxon>Arachnida</taxon>
        <taxon>Araneae</taxon>
        <taxon>Araneomorphae</taxon>
        <taxon>Entelegynae</taxon>
        <taxon>Araneoidea</taxon>
        <taxon>Nephilidae</taxon>
        <taxon>Trichonephila</taxon>
    </lineage>
</organism>
<proteinExistence type="predicted"/>
<name>A0A8X6SDD5_TRICX</name>
<comment type="caution">
    <text evidence="2">The sequence shown here is derived from an EMBL/GenBank/DDBJ whole genome shotgun (WGS) entry which is preliminary data.</text>
</comment>
<evidence type="ECO:0000313" key="3">
    <source>
        <dbReference type="Proteomes" id="UP000887159"/>
    </source>
</evidence>
<gene>
    <name evidence="2" type="ORF">TNCV_1941201</name>
</gene>